<dbReference type="PANTHER" id="PTHR30332">
    <property type="entry name" value="PROBABLE GENERAL SECRETION PATHWAY PROTEIN D"/>
    <property type="match status" value="1"/>
</dbReference>
<keyword evidence="3" id="KW-0732">Signal</keyword>
<dbReference type="Pfam" id="PF13629">
    <property type="entry name" value="T2SS-T3SS_pil_N"/>
    <property type="match status" value="1"/>
</dbReference>
<comment type="caution">
    <text evidence="6">The sequence shown here is derived from an EMBL/GenBank/DDBJ whole genome shotgun (WGS) entry which is preliminary data.</text>
</comment>
<feature type="region of interest" description="Disordered" evidence="2">
    <location>
        <begin position="506"/>
        <end position="534"/>
    </location>
</feature>
<feature type="signal peptide" evidence="3">
    <location>
        <begin position="1"/>
        <end position="34"/>
    </location>
</feature>
<evidence type="ECO:0000259" key="5">
    <source>
        <dbReference type="Pfam" id="PF13629"/>
    </source>
</evidence>
<feature type="chain" id="PRO_5045913395" evidence="3">
    <location>
        <begin position="35"/>
        <end position="534"/>
    </location>
</feature>
<evidence type="ECO:0000313" key="6">
    <source>
        <dbReference type="EMBL" id="GJE06805.1"/>
    </source>
</evidence>
<evidence type="ECO:0000313" key="7">
    <source>
        <dbReference type="Proteomes" id="UP001055102"/>
    </source>
</evidence>
<dbReference type="EMBL" id="BPQR01000035">
    <property type="protein sequence ID" value="GJE06805.1"/>
    <property type="molecule type" value="Genomic_DNA"/>
</dbReference>
<name>A0ABQ4SWC1_9HYPH</name>
<dbReference type="PANTHER" id="PTHR30332:SF17">
    <property type="entry name" value="TYPE IV PILIATION SYSTEM PROTEIN DR_0774-RELATED"/>
    <property type="match status" value="1"/>
</dbReference>
<evidence type="ECO:0000256" key="2">
    <source>
        <dbReference type="SAM" id="MobiDB-lite"/>
    </source>
</evidence>
<evidence type="ECO:0000256" key="1">
    <source>
        <dbReference type="RuleBase" id="RU004003"/>
    </source>
</evidence>
<dbReference type="Pfam" id="PF00263">
    <property type="entry name" value="Secretin"/>
    <property type="match status" value="1"/>
</dbReference>
<evidence type="ECO:0000259" key="4">
    <source>
        <dbReference type="Pfam" id="PF00263"/>
    </source>
</evidence>
<organism evidence="6 7">
    <name type="scientific">Methylobacterium jeotgali</name>
    <dbReference type="NCBI Taxonomy" id="381630"/>
    <lineage>
        <taxon>Bacteria</taxon>
        <taxon>Pseudomonadati</taxon>
        <taxon>Pseudomonadota</taxon>
        <taxon>Alphaproteobacteria</taxon>
        <taxon>Hyphomicrobiales</taxon>
        <taxon>Methylobacteriaceae</taxon>
        <taxon>Methylobacterium</taxon>
    </lineage>
</organism>
<sequence>MPDARAGRPNRLPPVRAALALGLTMLAAVTGAAAEPVAATGGFAPPPATAAQAPAPAPAPRRVMVPAWPGNETAVDQAARFRRPTAWTAGHSFQPNAPSADRVSAARGTISLNVSRGQTLRLSRPAASIFVADPSIADIQTPSNQVVFVFGKKPGRTSLFALDEAGDPVAEYGVAVTQPIEDLRNILRNEVGDYRIGVTYTPNGAVLSGSLPNAALVETAKAVTAQFLGQGATVTNRLRISGALQVNLQVRVAEVNRRTLKQFGINLNFSGRAGGTGFSLVSGGSAVTPGTVPITGRSSTFGVSYSDGVNSITATLDALAEDGLASILAEPNLTAVSGEKASFLAGGEFPIPITQALGQTSVQFRRFGASLEFTPTVLSGNLINIRVRPEVSELSQIGAVDINGTSIPGLSTRSADTVVELASGQSFAIGGLIRKNFSTNIGITPGLGDIPILGALFRSSAFQKDESELVIIVTPYIVRPASSPQALETPADRVAPPTDAGRILLNTQSKAPSNRLAPRKGSVGLTGDAGLGVE</sequence>
<feature type="domain" description="Type II/III secretion system secretin-like" evidence="4">
    <location>
        <begin position="318"/>
        <end position="479"/>
    </location>
</feature>
<dbReference type="PRINTS" id="PR00811">
    <property type="entry name" value="BCTERIALGSPD"/>
</dbReference>
<reference evidence="6" key="2">
    <citation type="submission" date="2021-08" db="EMBL/GenBank/DDBJ databases">
        <authorList>
            <person name="Tani A."/>
            <person name="Ola A."/>
            <person name="Ogura Y."/>
            <person name="Katsura K."/>
            <person name="Hayashi T."/>
        </authorList>
    </citation>
    <scope>NUCLEOTIDE SEQUENCE</scope>
    <source>
        <strain evidence="6">LMG 23639</strain>
    </source>
</reference>
<dbReference type="Proteomes" id="UP001055102">
    <property type="component" value="Unassembled WGS sequence"/>
</dbReference>
<feature type="domain" description="Pilus formation protein N-terminal" evidence="5">
    <location>
        <begin position="108"/>
        <end position="177"/>
    </location>
</feature>
<gene>
    <name evidence="6" type="primary">sctC_3</name>
    <name evidence="6" type="ORF">AOPFMNJM_2127</name>
</gene>
<proteinExistence type="inferred from homology"/>
<reference evidence="6" key="1">
    <citation type="journal article" date="2021" name="Front. Microbiol.">
        <title>Comprehensive Comparative Genomics and Phenotyping of Methylobacterium Species.</title>
        <authorList>
            <person name="Alessa O."/>
            <person name="Ogura Y."/>
            <person name="Fujitani Y."/>
            <person name="Takami H."/>
            <person name="Hayashi T."/>
            <person name="Sahin N."/>
            <person name="Tani A."/>
        </authorList>
    </citation>
    <scope>NUCLEOTIDE SEQUENCE</scope>
    <source>
        <strain evidence="6">LMG 23639</strain>
    </source>
</reference>
<dbReference type="InterPro" id="IPR050810">
    <property type="entry name" value="Bact_Secretion_Sys_Channel"/>
</dbReference>
<evidence type="ECO:0000256" key="3">
    <source>
        <dbReference type="SAM" id="SignalP"/>
    </source>
</evidence>
<keyword evidence="7" id="KW-1185">Reference proteome</keyword>
<protein>
    <submittedName>
        <fullName evidence="6">Type 3 secretion system secretin</fullName>
    </submittedName>
</protein>
<dbReference type="RefSeq" id="WP_238275699.1">
    <property type="nucleotide sequence ID" value="NZ_BPQR01000035.1"/>
</dbReference>
<dbReference type="InterPro" id="IPR004846">
    <property type="entry name" value="T2SS/T3SS_dom"/>
</dbReference>
<accession>A0ABQ4SWC1</accession>
<dbReference type="InterPro" id="IPR001775">
    <property type="entry name" value="GspD/PilQ"/>
</dbReference>
<dbReference type="InterPro" id="IPR032789">
    <property type="entry name" value="T2SS-T3SS_pil_N"/>
</dbReference>
<comment type="similarity">
    <text evidence="1">Belongs to the bacterial secretin family.</text>
</comment>